<evidence type="ECO:0000313" key="1">
    <source>
        <dbReference type="EMBL" id="KAK9009971.1"/>
    </source>
</evidence>
<dbReference type="EMBL" id="JBBPBN010000024">
    <property type="protein sequence ID" value="KAK9009971.1"/>
    <property type="molecule type" value="Genomic_DNA"/>
</dbReference>
<keyword evidence="2" id="KW-1185">Reference proteome</keyword>
<name>A0ABR2RAK2_9ROSI</name>
<accession>A0ABR2RAK2</accession>
<proteinExistence type="predicted"/>
<organism evidence="1 2">
    <name type="scientific">Hibiscus sabdariffa</name>
    <name type="common">roselle</name>
    <dbReference type="NCBI Taxonomy" id="183260"/>
    <lineage>
        <taxon>Eukaryota</taxon>
        <taxon>Viridiplantae</taxon>
        <taxon>Streptophyta</taxon>
        <taxon>Embryophyta</taxon>
        <taxon>Tracheophyta</taxon>
        <taxon>Spermatophyta</taxon>
        <taxon>Magnoliopsida</taxon>
        <taxon>eudicotyledons</taxon>
        <taxon>Gunneridae</taxon>
        <taxon>Pentapetalae</taxon>
        <taxon>rosids</taxon>
        <taxon>malvids</taxon>
        <taxon>Malvales</taxon>
        <taxon>Malvaceae</taxon>
        <taxon>Malvoideae</taxon>
        <taxon>Hibiscus</taxon>
    </lineage>
</organism>
<gene>
    <name evidence="1" type="ORF">V6N11_036491</name>
</gene>
<evidence type="ECO:0000313" key="2">
    <source>
        <dbReference type="Proteomes" id="UP001396334"/>
    </source>
</evidence>
<sequence>MVTEEVRTVVVRWPRWQHGGRSIELAWMAGIERVANVSRGCWIQLGVWEAKGLRVTATRRRFRSCFDLDRWIAICKD</sequence>
<dbReference type="Proteomes" id="UP001396334">
    <property type="component" value="Unassembled WGS sequence"/>
</dbReference>
<reference evidence="1 2" key="1">
    <citation type="journal article" date="2024" name="G3 (Bethesda)">
        <title>Genome assembly of Hibiscus sabdariffa L. provides insights into metabolisms of medicinal natural products.</title>
        <authorList>
            <person name="Kim T."/>
        </authorList>
    </citation>
    <scope>NUCLEOTIDE SEQUENCE [LARGE SCALE GENOMIC DNA]</scope>
    <source>
        <strain evidence="1">TK-2024</strain>
        <tissue evidence="1">Old leaves</tissue>
    </source>
</reference>
<comment type="caution">
    <text evidence="1">The sequence shown here is derived from an EMBL/GenBank/DDBJ whole genome shotgun (WGS) entry which is preliminary data.</text>
</comment>
<protein>
    <submittedName>
        <fullName evidence="1">Uncharacterized protein</fullName>
    </submittedName>
</protein>